<dbReference type="PANTHER" id="PTHR23416">
    <property type="entry name" value="SIALIC ACID SYNTHASE-RELATED"/>
    <property type="match status" value="1"/>
</dbReference>
<accession>A0A7X9RLF1</accession>
<keyword evidence="2" id="KW-0808">Transferase</keyword>
<dbReference type="RefSeq" id="WP_168930701.1">
    <property type="nucleotide sequence ID" value="NZ_CP184653.1"/>
</dbReference>
<dbReference type="InterPro" id="IPR001451">
    <property type="entry name" value="Hexapep"/>
</dbReference>
<dbReference type="Pfam" id="PF00132">
    <property type="entry name" value="Hexapep"/>
    <property type="match status" value="1"/>
</dbReference>
<dbReference type="AlphaFoldDB" id="A0A7X9RLF1"/>
<name>A0A7X9RLF1_9ENTE</name>
<dbReference type="InterPro" id="IPR051159">
    <property type="entry name" value="Hexapeptide_acetyltransf"/>
</dbReference>
<dbReference type="SUPFAM" id="SSF51161">
    <property type="entry name" value="Trimeric LpxA-like enzymes"/>
    <property type="match status" value="1"/>
</dbReference>
<dbReference type="InterPro" id="IPR011004">
    <property type="entry name" value="Trimer_LpxA-like_sf"/>
</dbReference>
<evidence type="ECO:0000313" key="3">
    <source>
        <dbReference type="Proteomes" id="UP000588071"/>
    </source>
</evidence>
<evidence type="ECO:0000313" key="2">
    <source>
        <dbReference type="EMBL" id="NME49561.1"/>
    </source>
</evidence>
<gene>
    <name evidence="2" type="ORF">HF857_04730</name>
    <name evidence="1" type="ORF">P7H47_09895</name>
</gene>
<dbReference type="EMBL" id="JABAFV010000005">
    <property type="protein sequence ID" value="NME49561.1"/>
    <property type="molecule type" value="Genomic_DNA"/>
</dbReference>
<reference evidence="1" key="2">
    <citation type="submission" date="2023-03" db="EMBL/GenBank/DDBJ databases">
        <authorList>
            <person name="Shen W."/>
            <person name="Cai J."/>
        </authorList>
    </citation>
    <scope>NUCLEOTIDE SEQUENCE</scope>
    <source>
        <strain evidence="1">B245-2</strain>
    </source>
</reference>
<evidence type="ECO:0000313" key="1">
    <source>
        <dbReference type="EMBL" id="MDT2797548.1"/>
    </source>
</evidence>
<dbReference type="GO" id="GO:0016746">
    <property type="term" value="F:acyltransferase activity"/>
    <property type="evidence" value="ECO:0007669"/>
    <property type="project" value="UniProtKB-KW"/>
</dbReference>
<dbReference type="Proteomes" id="UP000588071">
    <property type="component" value="Unassembled WGS sequence"/>
</dbReference>
<dbReference type="CDD" id="cd04647">
    <property type="entry name" value="LbH_MAT_like"/>
    <property type="match status" value="1"/>
</dbReference>
<proteinExistence type="predicted"/>
<dbReference type="EMBL" id="JARQBI010000029">
    <property type="protein sequence ID" value="MDT2797548.1"/>
    <property type="molecule type" value="Genomic_DNA"/>
</dbReference>
<keyword evidence="2" id="KW-0012">Acyltransferase</keyword>
<dbReference type="Proteomes" id="UP001255696">
    <property type="component" value="Unassembled WGS sequence"/>
</dbReference>
<organism evidence="2 3">
    <name type="scientific">Enterococcus cecorum</name>
    <dbReference type="NCBI Taxonomy" id="44008"/>
    <lineage>
        <taxon>Bacteria</taxon>
        <taxon>Bacillati</taxon>
        <taxon>Bacillota</taxon>
        <taxon>Bacilli</taxon>
        <taxon>Lactobacillales</taxon>
        <taxon>Enterococcaceae</taxon>
        <taxon>Enterococcus</taxon>
    </lineage>
</organism>
<protein>
    <submittedName>
        <fullName evidence="2">Acyltransferase</fullName>
    </submittedName>
</protein>
<dbReference type="Gene3D" id="2.160.10.10">
    <property type="entry name" value="Hexapeptide repeat proteins"/>
    <property type="match status" value="1"/>
</dbReference>
<reference evidence="2 3" key="1">
    <citation type="submission" date="2020-04" db="EMBL/GenBank/DDBJ databases">
        <authorList>
            <person name="Hitch T.C.A."/>
            <person name="Wylensek D."/>
            <person name="Clavel T."/>
        </authorList>
    </citation>
    <scope>NUCLEOTIDE SEQUENCE [LARGE SCALE GENOMIC DNA]</scope>
    <source>
        <strain evidence="2 3">WCA-380-WT-3C</strain>
    </source>
</reference>
<sequence length="187" mass="20767">MNKYVRATCYIFFGFLKMTLLKVFHFGHFKGSIGCAISPLTEITLERDAFLEIGKKFRMKDGAKIRVRSGAECKIGRNTSLNTNNIVTCREKIIIGDDVQLAPNVQIYDHDHDYRAQGGVKAMKYVSTPIIIGNNVWIGANTIILRGTNIGDNVVIGAGSVVKDSIPSNTLFIQNKGKSVRNIQFIK</sequence>
<comment type="caution">
    <text evidence="2">The sequence shown here is derived from an EMBL/GenBank/DDBJ whole genome shotgun (WGS) entry which is preliminary data.</text>
</comment>